<dbReference type="Gramene" id="EFJ22895">
    <property type="protein sequence ID" value="EFJ22895"/>
    <property type="gene ID" value="SELMODRAFT_416213"/>
</dbReference>
<dbReference type="InParanoid" id="D8RYF8"/>
<proteinExistence type="predicted"/>
<evidence type="ECO:0000313" key="2">
    <source>
        <dbReference type="EMBL" id="EFJ22895.1"/>
    </source>
</evidence>
<dbReference type="Proteomes" id="UP000001514">
    <property type="component" value="Unassembled WGS sequence"/>
</dbReference>
<dbReference type="AlphaFoldDB" id="D8RYF8"/>
<reference evidence="2 3" key="1">
    <citation type="journal article" date="2011" name="Science">
        <title>The Selaginella genome identifies genetic changes associated with the evolution of vascular plants.</title>
        <authorList>
            <person name="Banks J.A."/>
            <person name="Nishiyama T."/>
            <person name="Hasebe M."/>
            <person name="Bowman J.L."/>
            <person name="Gribskov M."/>
            <person name="dePamphilis C."/>
            <person name="Albert V.A."/>
            <person name="Aono N."/>
            <person name="Aoyama T."/>
            <person name="Ambrose B.A."/>
            <person name="Ashton N.W."/>
            <person name="Axtell M.J."/>
            <person name="Barker E."/>
            <person name="Barker M.S."/>
            <person name="Bennetzen J.L."/>
            <person name="Bonawitz N.D."/>
            <person name="Chapple C."/>
            <person name="Cheng C."/>
            <person name="Correa L.G."/>
            <person name="Dacre M."/>
            <person name="DeBarry J."/>
            <person name="Dreyer I."/>
            <person name="Elias M."/>
            <person name="Engstrom E.M."/>
            <person name="Estelle M."/>
            <person name="Feng L."/>
            <person name="Finet C."/>
            <person name="Floyd S.K."/>
            <person name="Frommer W.B."/>
            <person name="Fujita T."/>
            <person name="Gramzow L."/>
            <person name="Gutensohn M."/>
            <person name="Harholt J."/>
            <person name="Hattori M."/>
            <person name="Heyl A."/>
            <person name="Hirai T."/>
            <person name="Hiwatashi Y."/>
            <person name="Ishikawa M."/>
            <person name="Iwata M."/>
            <person name="Karol K.G."/>
            <person name="Koehler B."/>
            <person name="Kolukisaoglu U."/>
            <person name="Kubo M."/>
            <person name="Kurata T."/>
            <person name="Lalonde S."/>
            <person name="Li K."/>
            <person name="Li Y."/>
            <person name="Litt A."/>
            <person name="Lyons E."/>
            <person name="Manning G."/>
            <person name="Maruyama T."/>
            <person name="Michael T.P."/>
            <person name="Mikami K."/>
            <person name="Miyazaki S."/>
            <person name="Morinaga S."/>
            <person name="Murata T."/>
            <person name="Mueller-Roeber B."/>
            <person name="Nelson D.R."/>
            <person name="Obara M."/>
            <person name="Oguri Y."/>
            <person name="Olmstead R.G."/>
            <person name="Onodera N."/>
            <person name="Petersen B.L."/>
            <person name="Pils B."/>
            <person name="Prigge M."/>
            <person name="Rensing S.A."/>
            <person name="Riano-Pachon D.M."/>
            <person name="Roberts A.W."/>
            <person name="Sato Y."/>
            <person name="Scheller H.V."/>
            <person name="Schulz B."/>
            <person name="Schulz C."/>
            <person name="Shakirov E.V."/>
            <person name="Shibagaki N."/>
            <person name="Shinohara N."/>
            <person name="Shippen D.E."/>
            <person name="Soerensen I."/>
            <person name="Sotooka R."/>
            <person name="Sugimoto N."/>
            <person name="Sugita M."/>
            <person name="Sumikawa N."/>
            <person name="Tanurdzic M."/>
            <person name="Theissen G."/>
            <person name="Ulvskov P."/>
            <person name="Wakazuki S."/>
            <person name="Weng J.K."/>
            <person name="Willats W.W."/>
            <person name="Wipf D."/>
            <person name="Wolf P.G."/>
            <person name="Yang L."/>
            <person name="Zimmer A.D."/>
            <person name="Zhu Q."/>
            <person name="Mitros T."/>
            <person name="Hellsten U."/>
            <person name="Loque D."/>
            <person name="Otillar R."/>
            <person name="Salamov A."/>
            <person name="Schmutz J."/>
            <person name="Shapiro H."/>
            <person name="Lindquist E."/>
            <person name="Lucas S."/>
            <person name="Rokhsar D."/>
            <person name="Grigoriev I.V."/>
        </authorList>
    </citation>
    <scope>NUCLEOTIDE SEQUENCE [LARGE SCALE GENOMIC DNA]</scope>
</reference>
<dbReference type="HOGENOM" id="CLU_1083376_0_0_1"/>
<dbReference type="KEGG" id="smo:SELMODRAFT_416213"/>
<dbReference type="EMBL" id="GL377594">
    <property type="protein sequence ID" value="EFJ22895.1"/>
    <property type="molecule type" value="Genomic_DNA"/>
</dbReference>
<organism evidence="3">
    <name type="scientific">Selaginella moellendorffii</name>
    <name type="common">Spikemoss</name>
    <dbReference type="NCBI Taxonomy" id="88036"/>
    <lineage>
        <taxon>Eukaryota</taxon>
        <taxon>Viridiplantae</taxon>
        <taxon>Streptophyta</taxon>
        <taxon>Embryophyta</taxon>
        <taxon>Tracheophyta</taxon>
        <taxon>Lycopodiopsida</taxon>
        <taxon>Selaginellales</taxon>
        <taxon>Selaginellaceae</taxon>
        <taxon>Selaginella</taxon>
    </lineage>
</organism>
<keyword evidence="3" id="KW-1185">Reference proteome</keyword>
<gene>
    <name evidence="2" type="ORF">SELMODRAFT_416213</name>
</gene>
<protein>
    <submittedName>
        <fullName evidence="2">Uncharacterized protein</fullName>
    </submittedName>
</protein>
<accession>D8RYF8</accession>
<sequence length="257" mass="28612">MKSLDAQARHLSLANPASRRARVEAKSNHLDEIEVVNAADRHHVMIDITPWQIHEIAEIKRPHGSLEVRRKNFHHTSLKSAKLMNGSNGNLSRVGILALPAPTDSQIEVVLLTPLASLPPPRCREIKRFRVPPFSCHAQDRRVPKPVPGPWGWTSCSAFNKLHNGNSVVYDQLLKAKDGFLPTAQSQGWFLSERLSSTSSRSGYDQLDPLQRPVVMKILKGCHGCVGVPSAGETCCTGFVPPHEQQCKFRSINLYLR</sequence>
<evidence type="ECO:0000313" key="3">
    <source>
        <dbReference type="Proteomes" id="UP000001514"/>
    </source>
</evidence>
<feature type="region of interest" description="Disordered" evidence="1">
    <location>
        <begin position="1"/>
        <end position="20"/>
    </location>
</feature>
<name>D8RYF8_SELML</name>
<evidence type="ECO:0000256" key="1">
    <source>
        <dbReference type="SAM" id="MobiDB-lite"/>
    </source>
</evidence>